<proteinExistence type="predicted"/>
<sequence length="64" mass="7184">MERQSELDNGATTERRTKQADYKQTNAIASVPSSSFSFHSISPLTAQFSLAIQQLRVNKNKQVQ</sequence>
<evidence type="ECO:0000313" key="3">
    <source>
        <dbReference type="Proteomes" id="UP000076858"/>
    </source>
</evidence>
<dbReference type="Proteomes" id="UP000076858">
    <property type="component" value="Unassembled WGS sequence"/>
</dbReference>
<dbReference type="EMBL" id="LRGB01000446">
    <property type="protein sequence ID" value="KZS19078.1"/>
    <property type="molecule type" value="Genomic_DNA"/>
</dbReference>
<reference evidence="2 3" key="1">
    <citation type="submission" date="2016-03" db="EMBL/GenBank/DDBJ databases">
        <title>EvidentialGene: Evidence-directed Construction of Genes on Genomes.</title>
        <authorList>
            <person name="Gilbert D.G."/>
            <person name="Choi J.-H."/>
            <person name="Mockaitis K."/>
            <person name="Colbourne J."/>
            <person name="Pfrender M."/>
        </authorList>
    </citation>
    <scope>NUCLEOTIDE SEQUENCE [LARGE SCALE GENOMIC DNA]</scope>
    <source>
        <strain evidence="2 3">Xinb3</strain>
        <tissue evidence="2">Complete organism</tissue>
    </source>
</reference>
<gene>
    <name evidence="2" type="ORF">APZ42_014617</name>
</gene>
<protein>
    <submittedName>
        <fullName evidence="2">Uncharacterized protein</fullName>
    </submittedName>
</protein>
<evidence type="ECO:0000313" key="2">
    <source>
        <dbReference type="EMBL" id="KZS19078.1"/>
    </source>
</evidence>
<accession>A0A162PR85</accession>
<comment type="caution">
    <text evidence="2">The sequence shown here is derived from an EMBL/GenBank/DDBJ whole genome shotgun (WGS) entry which is preliminary data.</text>
</comment>
<name>A0A162PR85_9CRUS</name>
<evidence type="ECO:0000256" key="1">
    <source>
        <dbReference type="SAM" id="MobiDB-lite"/>
    </source>
</evidence>
<dbReference type="AlphaFoldDB" id="A0A162PR85"/>
<organism evidence="2 3">
    <name type="scientific">Daphnia magna</name>
    <dbReference type="NCBI Taxonomy" id="35525"/>
    <lineage>
        <taxon>Eukaryota</taxon>
        <taxon>Metazoa</taxon>
        <taxon>Ecdysozoa</taxon>
        <taxon>Arthropoda</taxon>
        <taxon>Crustacea</taxon>
        <taxon>Branchiopoda</taxon>
        <taxon>Diplostraca</taxon>
        <taxon>Cladocera</taxon>
        <taxon>Anomopoda</taxon>
        <taxon>Daphniidae</taxon>
        <taxon>Daphnia</taxon>
    </lineage>
</organism>
<feature type="region of interest" description="Disordered" evidence="1">
    <location>
        <begin position="1"/>
        <end position="25"/>
    </location>
</feature>
<keyword evidence="3" id="KW-1185">Reference proteome</keyword>